<dbReference type="Pfam" id="PF00392">
    <property type="entry name" value="GntR"/>
    <property type="match status" value="1"/>
</dbReference>
<keyword evidence="2" id="KW-0238">DNA-binding</keyword>
<dbReference type="Proteomes" id="UP000776983">
    <property type="component" value="Unassembled WGS sequence"/>
</dbReference>
<dbReference type="SMART" id="SM00895">
    <property type="entry name" value="FCD"/>
    <property type="match status" value="1"/>
</dbReference>
<comment type="caution">
    <text evidence="5">The sequence shown here is derived from an EMBL/GenBank/DDBJ whole genome shotgun (WGS) entry which is preliminary data.</text>
</comment>
<name>A0ABS8CBP8_9BURK</name>
<organism evidence="5 6">
    <name type="scientific">Mesopusillimonas faecipullorum</name>
    <dbReference type="NCBI Taxonomy" id="2755040"/>
    <lineage>
        <taxon>Bacteria</taxon>
        <taxon>Pseudomonadati</taxon>
        <taxon>Pseudomonadota</taxon>
        <taxon>Betaproteobacteria</taxon>
        <taxon>Burkholderiales</taxon>
        <taxon>Alcaligenaceae</taxon>
        <taxon>Mesopusillimonas</taxon>
    </lineage>
</organism>
<dbReference type="InterPro" id="IPR008920">
    <property type="entry name" value="TF_FadR/GntR_C"/>
</dbReference>
<evidence type="ECO:0000313" key="6">
    <source>
        <dbReference type="Proteomes" id="UP000776983"/>
    </source>
</evidence>
<dbReference type="EMBL" id="JACDXW010000003">
    <property type="protein sequence ID" value="MCB5363461.1"/>
    <property type="molecule type" value="Genomic_DNA"/>
</dbReference>
<evidence type="ECO:0000259" key="4">
    <source>
        <dbReference type="PROSITE" id="PS50949"/>
    </source>
</evidence>
<keyword evidence="6" id="KW-1185">Reference proteome</keyword>
<dbReference type="InterPro" id="IPR036388">
    <property type="entry name" value="WH-like_DNA-bd_sf"/>
</dbReference>
<evidence type="ECO:0000256" key="1">
    <source>
        <dbReference type="ARBA" id="ARBA00023015"/>
    </source>
</evidence>
<dbReference type="PANTHER" id="PTHR43537">
    <property type="entry name" value="TRANSCRIPTIONAL REGULATOR, GNTR FAMILY"/>
    <property type="match status" value="1"/>
</dbReference>
<dbReference type="PROSITE" id="PS50949">
    <property type="entry name" value="HTH_GNTR"/>
    <property type="match status" value="1"/>
</dbReference>
<dbReference type="SUPFAM" id="SSF46785">
    <property type="entry name" value="Winged helix' DNA-binding domain"/>
    <property type="match status" value="1"/>
</dbReference>
<protein>
    <submittedName>
        <fullName evidence="5">GntR family transcriptional regulator</fullName>
    </submittedName>
</protein>
<dbReference type="InterPro" id="IPR036390">
    <property type="entry name" value="WH_DNA-bd_sf"/>
</dbReference>
<dbReference type="RefSeq" id="WP_226953808.1">
    <property type="nucleotide sequence ID" value="NZ_JACDXW010000003.1"/>
</dbReference>
<dbReference type="SUPFAM" id="SSF48008">
    <property type="entry name" value="GntR ligand-binding domain-like"/>
    <property type="match status" value="1"/>
</dbReference>
<dbReference type="Pfam" id="PF07729">
    <property type="entry name" value="FCD"/>
    <property type="match status" value="1"/>
</dbReference>
<accession>A0ABS8CBP8</accession>
<dbReference type="Gene3D" id="1.20.120.530">
    <property type="entry name" value="GntR ligand-binding domain-like"/>
    <property type="match status" value="1"/>
</dbReference>
<evidence type="ECO:0000313" key="5">
    <source>
        <dbReference type="EMBL" id="MCB5363461.1"/>
    </source>
</evidence>
<evidence type="ECO:0000256" key="3">
    <source>
        <dbReference type="ARBA" id="ARBA00023163"/>
    </source>
</evidence>
<reference evidence="5 6" key="1">
    <citation type="submission" date="2020-07" db="EMBL/GenBank/DDBJ databases">
        <title>Pusillimonas sp. nov., isolated from poultry manure in Taiwan.</title>
        <authorList>
            <person name="Lin S.-Y."/>
            <person name="Tang Y.-S."/>
            <person name="Young C.-C."/>
        </authorList>
    </citation>
    <scope>NUCLEOTIDE SEQUENCE [LARGE SCALE GENOMIC DNA]</scope>
    <source>
        <strain evidence="5 6">CC-YST705</strain>
    </source>
</reference>
<keyword evidence="3" id="KW-0804">Transcription</keyword>
<dbReference type="Gene3D" id="1.10.10.10">
    <property type="entry name" value="Winged helix-like DNA-binding domain superfamily/Winged helix DNA-binding domain"/>
    <property type="match status" value="1"/>
</dbReference>
<dbReference type="InterPro" id="IPR011711">
    <property type="entry name" value="GntR_C"/>
</dbReference>
<proteinExistence type="predicted"/>
<evidence type="ECO:0000256" key="2">
    <source>
        <dbReference type="ARBA" id="ARBA00023125"/>
    </source>
</evidence>
<dbReference type="InterPro" id="IPR000524">
    <property type="entry name" value="Tscrpt_reg_HTH_GntR"/>
</dbReference>
<sequence>MSTSTRLEASLTLSETIAERLRANIASGRLMPGTRLHLDDLRADFGVSLSPLREALSRLSAEGYVMTEGRRGYTVAPVSPDNLREVTRLRCEFESFALRESIRLGDDQWEGEIIAALYRLNKLERVNIEGEQLALWESAHAHFHRQLICACDLPLLLQFCATLHDLNDRYRRIFLRDVPIDRDVRQEHEALCDATVSKRADDACDLLRRHIERSAEYALRALMAQQTVTQ</sequence>
<dbReference type="SMART" id="SM00345">
    <property type="entry name" value="HTH_GNTR"/>
    <property type="match status" value="1"/>
</dbReference>
<dbReference type="PANTHER" id="PTHR43537:SF20">
    <property type="entry name" value="HTH-TYPE TRANSCRIPTIONAL REPRESSOR GLAR"/>
    <property type="match status" value="1"/>
</dbReference>
<dbReference type="CDD" id="cd07377">
    <property type="entry name" value="WHTH_GntR"/>
    <property type="match status" value="1"/>
</dbReference>
<gene>
    <name evidence="5" type="ORF">H0484_06835</name>
</gene>
<keyword evidence="1" id="KW-0805">Transcription regulation</keyword>
<feature type="domain" description="HTH gntR-type" evidence="4">
    <location>
        <begin position="11"/>
        <end position="78"/>
    </location>
</feature>